<sequence>MLIEQLSAGAASAAILFAPAVNGATRFDVMDQTAPEVAAPFSHGQSFKVFERDIQAFAMRQEYLEGSTALNIPVSFSFEDNNRTANTAPAELVHELRRISGLTWAQIAEVFEVSARAPYHWASGKAVSAENHERLGQVVTALRFIDRGSAEENRNLLLGNAQPGQTFLDLLSGGEYELVRAIAGKGLGRPTFGPALTQDAERFNVPRHWGDSIEASSGMDETEILPLSQPKLRRAKARRNKA</sequence>
<keyword evidence="2" id="KW-1185">Reference proteome</keyword>
<evidence type="ECO:0000313" key="1">
    <source>
        <dbReference type="EMBL" id="TDL84521.1"/>
    </source>
</evidence>
<gene>
    <name evidence="1" type="ORF">E2L05_17910</name>
</gene>
<name>A0A4R6AJV6_9RHOB</name>
<dbReference type="OrthoDB" id="5149569at2"/>
<comment type="caution">
    <text evidence="1">The sequence shown here is derived from an EMBL/GenBank/DDBJ whole genome shotgun (WGS) entry which is preliminary data.</text>
</comment>
<proteinExistence type="predicted"/>
<organism evidence="1 2">
    <name type="scientific">Meridianimarinicoccus aquatilis</name>
    <dbReference type="NCBI Taxonomy" id="2552766"/>
    <lineage>
        <taxon>Bacteria</taxon>
        <taxon>Pseudomonadati</taxon>
        <taxon>Pseudomonadota</taxon>
        <taxon>Alphaproteobacteria</taxon>
        <taxon>Rhodobacterales</taxon>
        <taxon>Paracoccaceae</taxon>
        <taxon>Meridianimarinicoccus</taxon>
    </lineage>
</organism>
<dbReference type="EMBL" id="SMZO01000065">
    <property type="protein sequence ID" value="TDL84521.1"/>
    <property type="molecule type" value="Genomic_DNA"/>
</dbReference>
<dbReference type="AlphaFoldDB" id="A0A4R6AJV6"/>
<accession>A0A4R6AJV6</accession>
<reference evidence="1 2" key="1">
    <citation type="submission" date="2019-03" db="EMBL/GenBank/DDBJ databases">
        <title>Rhodobacteraceae bacterium SM1902, a new member of the family Rhodobacteraceae isolated from Yantai.</title>
        <authorList>
            <person name="Sun Y."/>
        </authorList>
    </citation>
    <scope>NUCLEOTIDE SEQUENCE [LARGE SCALE GENOMIC DNA]</scope>
    <source>
        <strain evidence="1 2">SM1902</strain>
    </source>
</reference>
<evidence type="ECO:0000313" key="2">
    <source>
        <dbReference type="Proteomes" id="UP000294562"/>
    </source>
</evidence>
<dbReference type="RefSeq" id="WP_133344172.1">
    <property type="nucleotide sequence ID" value="NZ_SMZO01000065.1"/>
</dbReference>
<protein>
    <submittedName>
        <fullName evidence="1">Uncharacterized protein</fullName>
    </submittedName>
</protein>
<dbReference type="Proteomes" id="UP000294562">
    <property type="component" value="Unassembled WGS sequence"/>
</dbReference>